<dbReference type="Gene3D" id="1.50.10.150">
    <property type="entry name" value="Voltage-dependent anion channel"/>
    <property type="match status" value="2"/>
</dbReference>
<dbReference type="PANTHER" id="PTHR31162">
    <property type="entry name" value="MALIC ACID TRANSPORT PROTEIN-RELATED"/>
    <property type="match status" value="1"/>
</dbReference>
<feature type="transmembrane region" description="Helical" evidence="5">
    <location>
        <begin position="166"/>
        <end position="184"/>
    </location>
</feature>
<evidence type="ECO:0000256" key="5">
    <source>
        <dbReference type="SAM" id="Phobius"/>
    </source>
</evidence>
<proteinExistence type="predicted"/>
<dbReference type="InterPro" id="IPR030185">
    <property type="entry name" value="Mae1"/>
</dbReference>
<gene>
    <name evidence="6" type="ORF">DL762_010171</name>
</gene>
<comment type="subcellular location">
    <subcellularLocation>
        <location evidence="1">Membrane</location>
        <topology evidence="1">Multi-pass membrane protein</topology>
    </subcellularLocation>
</comment>
<keyword evidence="7" id="KW-1185">Reference proteome</keyword>
<evidence type="ECO:0000313" key="7">
    <source>
        <dbReference type="Proteomes" id="UP000294003"/>
    </source>
</evidence>
<accession>A0ABY0GRB5</accession>
<name>A0ABY0GRB5_9PEZI</name>
<evidence type="ECO:0000256" key="4">
    <source>
        <dbReference type="ARBA" id="ARBA00023136"/>
    </source>
</evidence>
<sequence>MLSLMPYQFHGPQTAGVVIFILNLVLIAILCTLMLIRFVPHPRIIKPPLATPPPPAPPPPRPVPAVDGDADYLHGAVWRPSQGAFARGGHTHGLLDVCRGTLIFTTAIWVVLSSRSSAKLLETNRAMLLMIYNTMLTGTIASDLAQSQPPVQRLPIIIAGITYQGLGWIIIVVSMAWFVGSLIQNGLGQPDQMPPLFIPVGSAGFATVTIIGCARALPRGYAYFATHPQGKETGGPSGLDVNIPVTLCVMALRCGVPGEPPHHDPDPERSTAATDALHAVMVGHDISERGICDRDEIYR</sequence>
<feature type="transmembrane region" description="Helical" evidence="5">
    <location>
        <begin position="15"/>
        <end position="36"/>
    </location>
</feature>
<reference evidence="6 7" key="1">
    <citation type="submission" date="2018-06" db="EMBL/GenBank/DDBJ databases">
        <title>Complete Genomes of Monosporascus.</title>
        <authorList>
            <person name="Robinson A.J."/>
            <person name="Natvig D.O."/>
        </authorList>
    </citation>
    <scope>NUCLEOTIDE SEQUENCE [LARGE SCALE GENOMIC DNA]</scope>
    <source>
        <strain evidence="6 7">CBS 609.92</strain>
    </source>
</reference>
<dbReference type="Pfam" id="PF03595">
    <property type="entry name" value="SLAC1"/>
    <property type="match status" value="1"/>
</dbReference>
<keyword evidence="4 5" id="KW-0472">Membrane</keyword>
<evidence type="ECO:0000313" key="6">
    <source>
        <dbReference type="EMBL" id="RYO75118.1"/>
    </source>
</evidence>
<feature type="transmembrane region" description="Helical" evidence="5">
    <location>
        <begin position="196"/>
        <end position="217"/>
    </location>
</feature>
<dbReference type="PANTHER" id="PTHR31162:SF0">
    <property type="entry name" value="MALIC ACID TRANSPORT PROTEIN"/>
    <property type="match status" value="1"/>
</dbReference>
<evidence type="ECO:0000256" key="1">
    <source>
        <dbReference type="ARBA" id="ARBA00004141"/>
    </source>
</evidence>
<dbReference type="InterPro" id="IPR038665">
    <property type="entry name" value="Voltage-dep_anion_channel_sf"/>
</dbReference>
<protein>
    <submittedName>
        <fullName evidence="6">Uncharacterized protein</fullName>
    </submittedName>
</protein>
<keyword evidence="2 5" id="KW-0812">Transmembrane</keyword>
<dbReference type="EMBL" id="QJNS01000708">
    <property type="protein sequence ID" value="RYO75118.1"/>
    <property type="molecule type" value="Genomic_DNA"/>
</dbReference>
<keyword evidence="3 5" id="KW-1133">Transmembrane helix</keyword>
<organism evidence="6 7">
    <name type="scientific">Monosporascus cannonballus</name>
    <dbReference type="NCBI Taxonomy" id="155416"/>
    <lineage>
        <taxon>Eukaryota</taxon>
        <taxon>Fungi</taxon>
        <taxon>Dikarya</taxon>
        <taxon>Ascomycota</taxon>
        <taxon>Pezizomycotina</taxon>
        <taxon>Sordariomycetes</taxon>
        <taxon>Xylariomycetidae</taxon>
        <taxon>Xylariales</taxon>
        <taxon>Xylariales incertae sedis</taxon>
        <taxon>Monosporascus</taxon>
    </lineage>
</organism>
<dbReference type="Proteomes" id="UP000294003">
    <property type="component" value="Unassembled WGS sequence"/>
</dbReference>
<comment type="caution">
    <text evidence="6">The sequence shown here is derived from an EMBL/GenBank/DDBJ whole genome shotgun (WGS) entry which is preliminary data.</text>
</comment>
<evidence type="ECO:0000256" key="3">
    <source>
        <dbReference type="ARBA" id="ARBA00022989"/>
    </source>
</evidence>
<dbReference type="InterPro" id="IPR004695">
    <property type="entry name" value="SLAC1/Mae1/Ssu1/TehA"/>
</dbReference>
<evidence type="ECO:0000256" key="2">
    <source>
        <dbReference type="ARBA" id="ARBA00022692"/>
    </source>
</evidence>